<organism evidence="1 2">
    <name type="scientific">Dallia pectoralis</name>
    <name type="common">Alaska blackfish</name>
    <dbReference type="NCBI Taxonomy" id="75939"/>
    <lineage>
        <taxon>Eukaryota</taxon>
        <taxon>Metazoa</taxon>
        <taxon>Chordata</taxon>
        <taxon>Craniata</taxon>
        <taxon>Vertebrata</taxon>
        <taxon>Euteleostomi</taxon>
        <taxon>Actinopterygii</taxon>
        <taxon>Neopterygii</taxon>
        <taxon>Teleostei</taxon>
        <taxon>Protacanthopterygii</taxon>
        <taxon>Esociformes</taxon>
        <taxon>Umbridae</taxon>
        <taxon>Dallia</taxon>
    </lineage>
</organism>
<keyword evidence="2" id="KW-1185">Reference proteome</keyword>
<sequence length="157" mass="16588">MGQHPTNLGTTQPNTELSADEAGDLSPPAEQKERGSEVSRGGEWGRGQTPGVTVLDQCRERSRKTVMLKPPPDDISNEPRRKPSVVDGQASSVRSGCHTPTSLTSCVTLPFALTSRARANQTASQVNSFGLRAVVDAVVGGGRLRRPVVAVCEGPSK</sequence>
<dbReference type="Proteomes" id="UP001157502">
    <property type="component" value="Chromosome 8"/>
</dbReference>
<evidence type="ECO:0000313" key="2">
    <source>
        <dbReference type="Proteomes" id="UP001157502"/>
    </source>
</evidence>
<evidence type="ECO:0000313" key="1">
    <source>
        <dbReference type="EMBL" id="KAJ8008040.1"/>
    </source>
</evidence>
<accession>A0ACC2GWZ0</accession>
<protein>
    <submittedName>
        <fullName evidence="1">Uncharacterized protein</fullName>
    </submittedName>
</protein>
<dbReference type="EMBL" id="CM055735">
    <property type="protein sequence ID" value="KAJ8008040.1"/>
    <property type="molecule type" value="Genomic_DNA"/>
</dbReference>
<name>A0ACC2GWZ0_DALPE</name>
<comment type="caution">
    <text evidence="1">The sequence shown here is derived from an EMBL/GenBank/DDBJ whole genome shotgun (WGS) entry which is preliminary data.</text>
</comment>
<reference evidence="1" key="1">
    <citation type="submission" date="2021-05" db="EMBL/GenBank/DDBJ databases">
        <authorList>
            <person name="Pan Q."/>
            <person name="Jouanno E."/>
            <person name="Zahm M."/>
            <person name="Klopp C."/>
            <person name="Cabau C."/>
            <person name="Louis A."/>
            <person name="Berthelot C."/>
            <person name="Parey E."/>
            <person name="Roest Crollius H."/>
            <person name="Montfort J."/>
            <person name="Robinson-Rechavi M."/>
            <person name="Bouchez O."/>
            <person name="Lampietro C."/>
            <person name="Lopez Roques C."/>
            <person name="Donnadieu C."/>
            <person name="Postlethwait J."/>
            <person name="Bobe J."/>
            <person name="Dillon D."/>
            <person name="Chandos A."/>
            <person name="von Hippel F."/>
            <person name="Guiguen Y."/>
        </authorList>
    </citation>
    <scope>NUCLEOTIDE SEQUENCE</scope>
    <source>
        <strain evidence="1">YG-Jan2019</strain>
    </source>
</reference>
<proteinExistence type="predicted"/>
<gene>
    <name evidence="1" type="ORF">DPEC_G00100640</name>
</gene>